<dbReference type="PROSITE" id="PS51061">
    <property type="entry name" value="R3H"/>
    <property type="match status" value="1"/>
</dbReference>
<dbReference type="InterPro" id="IPR001374">
    <property type="entry name" value="R3H_dom"/>
</dbReference>
<feature type="region of interest" description="Disordered" evidence="1">
    <location>
        <begin position="741"/>
        <end position="790"/>
    </location>
</feature>
<feature type="compositionally biased region" description="Basic residues" evidence="1">
    <location>
        <begin position="742"/>
        <end position="754"/>
    </location>
</feature>
<accession>A0A3M7P253</accession>
<dbReference type="Pfam" id="PF26019">
    <property type="entry name" value="HTH_TIMELESS"/>
    <property type="match status" value="1"/>
</dbReference>
<dbReference type="AlphaFoldDB" id="A0A3M7P253"/>
<proteinExistence type="predicted"/>
<sequence>MQEFRELFITMLKDFDHTKMSKNFLRDLIEANHIFILMLEMHKKNGTLSVASKKKKRKSKKESKEEKEKRLQLEEEHQRRLDEQDPGFKSRIWDKHFARVASLIQGQTELNIENDDLMPFDFVATSDEEFDAHKDTVVEKIQNLLVKNKPDDSISLFREARYLFLNDKDSFGTAEMSADEEFETFKNLFMKQLEIKREEKNDEPAKDEGLGDDEEMNCEEKDDFYDEEFGEQEETATTYVVEEENLDFENFLFRYTHPHILKSYILMLGEYGKNSDFLNRCCMSLLERIAYECQAPQCLYQLSLFNLINKIYKDPMSRCCMNIIEKSTQKKSIDDLYASSYSTEDMFAFFRQILSKFFEQTSKNSLMFLEILFFKDKKILHELGEEYSGYKSLNAENVSSGKSRKIAWTQDEQDELKELFEKYKRRFETNDEENYEDDIEDALNIKNQDAGDIIDLIMLNIKDGNRKRKDICTQLANLGCVQSHEVFKTNRYTFPNRKRMGRNRLWRDEDVDELRHSFFLISDEANELNKPLNEMMGKLQACLKINRTKSCIIDKLLSLGLIKSKSEAIGSKKQKKSSNDNDDDDARFINDTESDNDRKKEKKKKKKEKKSKKTTDNDLFDAESKSSSDESASSESESEKSEIETENNTEKNSEKNTEKNTKKIVPDKSDDESSPIKLKGTSTRDKILEALNLNDDSNESNIVRNRKSKSILSDDDDGDDDLMSKNDDNKIIEELLGTKDKVKSKRSEKKKAKKLMSDDSDDNEINDSVKRKSVAKKRKKILDSDEDSKD</sequence>
<feature type="region of interest" description="Disordered" evidence="1">
    <location>
        <begin position="48"/>
        <end position="84"/>
    </location>
</feature>
<dbReference type="InterPro" id="IPR044998">
    <property type="entry name" value="Timeless"/>
</dbReference>
<reference evidence="3 4" key="1">
    <citation type="journal article" date="2018" name="Sci. Rep.">
        <title>Genomic signatures of local adaptation to the degree of environmental predictability in rotifers.</title>
        <authorList>
            <person name="Franch-Gras L."/>
            <person name="Hahn C."/>
            <person name="Garcia-Roger E.M."/>
            <person name="Carmona M.J."/>
            <person name="Serra M."/>
            <person name="Gomez A."/>
        </authorList>
    </citation>
    <scope>NUCLEOTIDE SEQUENCE [LARGE SCALE GENOMIC DNA]</scope>
    <source>
        <strain evidence="3">HYR1</strain>
    </source>
</reference>
<feature type="compositionally biased region" description="Basic and acidic residues" evidence="1">
    <location>
        <begin position="586"/>
        <end position="599"/>
    </location>
</feature>
<feature type="compositionally biased region" description="Basic residues" evidence="1">
    <location>
        <begin position="600"/>
        <end position="612"/>
    </location>
</feature>
<feature type="compositionally biased region" description="Basic residues" evidence="1">
    <location>
        <begin position="771"/>
        <end position="780"/>
    </location>
</feature>
<feature type="compositionally biased region" description="Basic residues" evidence="1">
    <location>
        <begin position="52"/>
        <end position="61"/>
    </location>
</feature>
<evidence type="ECO:0000313" key="3">
    <source>
        <dbReference type="EMBL" id="RMZ93162.1"/>
    </source>
</evidence>
<dbReference type="OrthoDB" id="310853at2759"/>
<evidence type="ECO:0000313" key="4">
    <source>
        <dbReference type="Proteomes" id="UP000276133"/>
    </source>
</evidence>
<dbReference type="PANTHER" id="PTHR22940">
    <property type="entry name" value="TIMEOUT/TIMELESS-2"/>
    <property type="match status" value="1"/>
</dbReference>
<dbReference type="GO" id="GO:0043111">
    <property type="term" value="P:replication fork arrest"/>
    <property type="evidence" value="ECO:0007669"/>
    <property type="project" value="TreeGrafter"/>
</dbReference>
<name>A0A3M7P253_BRAPC</name>
<dbReference type="EMBL" id="REGN01014030">
    <property type="protein sequence ID" value="RMZ93162.1"/>
    <property type="molecule type" value="Genomic_DNA"/>
</dbReference>
<feature type="compositionally biased region" description="Basic and acidic residues" evidence="1">
    <location>
        <begin position="637"/>
        <end position="668"/>
    </location>
</feature>
<gene>
    <name evidence="3" type="ORF">BpHYR1_053280</name>
</gene>
<feature type="compositionally biased region" description="Basic and acidic residues" evidence="1">
    <location>
        <begin position="62"/>
        <end position="84"/>
    </location>
</feature>
<feature type="non-terminal residue" evidence="3">
    <location>
        <position position="790"/>
    </location>
</feature>
<dbReference type="GO" id="GO:0006281">
    <property type="term" value="P:DNA repair"/>
    <property type="evidence" value="ECO:0007669"/>
    <property type="project" value="TreeGrafter"/>
</dbReference>
<evidence type="ECO:0000256" key="1">
    <source>
        <dbReference type="SAM" id="MobiDB-lite"/>
    </source>
</evidence>
<evidence type="ECO:0000259" key="2">
    <source>
        <dbReference type="PROSITE" id="PS51061"/>
    </source>
</evidence>
<dbReference type="GO" id="GO:0031298">
    <property type="term" value="C:replication fork protection complex"/>
    <property type="evidence" value="ECO:0007669"/>
    <property type="project" value="TreeGrafter"/>
</dbReference>
<dbReference type="STRING" id="10195.A0A3M7P253"/>
<organism evidence="3 4">
    <name type="scientific">Brachionus plicatilis</name>
    <name type="common">Marine rotifer</name>
    <name type="synonym">Brachionus muelleri</name>
    <dbReference type="NCBI Taxonomy" id="10195"/>
    <lineage>
        <taxon>Eukaryota</taxon>
        <taxon>Metazoa</taxon>
        <taxon>Spiralia</taxon>
        <taxon>Gnathifera</taxon>
        <taxon>Rotifera</taxon>
        <taxon>Eurotatoria</taxon>
        <taxon>Monogononta</taxon>
        <taxon>Pseudotrocha</taxon>
        <taxon>Ploima</taxon>
        <taxon>Brachionidae</taxon>
        <taxon>Brachionus</taxon>
    </lineage>
</organism>
<feature type="region of interest" description="Disordered" evidence="1">
    <location>
        <begin position="568"/>
        <end position="728"/>
    </location>
</feature>
<dbReference type="PANTHER" id="PTHR22940:SF4">
    <property type="entry name" value="PROTEIN TIMELESS HOMOLOG"/>
    <property type="match status" value="1"/>
</dbReference>
<dbReference type="Proteomes" id="UP000276133">
    <property type="component" value="Unassembled WGS sequence"/>
</dbReference>
<feature type="domain" description="R3H" evidence="2">
    <location>
        <begin position="344"/>
        <end position="412"/>
    </location>
</feature>
<protein>
    <submittedName>
        <fullName evidence="3">Timeless-like protein</fullName>
    </submittedName>
</protein>
<keyword evidence="4" id="KW-1185">Reference proteome</keyword>
<dbReference type="GO" id="GO:0000076">
    <property type="term" value="P:DNA replication checkpoint signaling"/>
    <property type="evidence" value="ECO:0007669"/>
    <property type="project" value="TreeGrafter"/>
</dbReference>
<dbReference type="GO" id="GO:0003677">
    <property type="term" value="F:DNA binding"/>
    <property type="evidence" value="ECO:0007669"/>
    <property type="project" value="TreeGrafter"/>
</dbReference>
<comment type="caution">
    <text evidence="3">The sequence shown here is derived from an EMBL/GenBank/DDBJ whole genome shotgun (WGS) entry which is preliminary data.</text>
</comment>